<sequence>MPKQVDHEQRRRRVIEAVYALADEHGLEGVTLRDVARQAGMSMGAVQRSFRTKDEMLALALAHVSEAFAARVRAAADEPSPPAPALARVAGDLALLGAERRPEAQVWLAFVARAAVTPAMAGILRDGYPAVQGLLARLVREAAGTAVDAELEARTLLALADGLTVQVLLGQLGQDEARRILDMHVDRLCGSAAGDRPRKEPAVPS</sequence>
<dbReference type="EMBL" id="BAAATA010000012">
    <property type="protein sequence ID" value="GAA2488655.1"/>
    <property type="molecule type" value="Genomic_DNA"/>
</dbReference>
<keyword evidence="1" id="KW-0678">Repressor</keyword>
<evidence type="ECO:0000256" key="3">
    <source>
        <dbReference type="ARBA" id="ARBA00023125"/>
    </source>
</evidence>
<evidence type="ECO:0000256" key="4">
    <source>
        <dbReference type="ARBA" id="ARBA00023163"/>
    </source>
</evidence>
<dbReference type="InterPro" id="IPR050109">
    <property type="entry name" value="HTH-type_TetR-like_transc_reg"/>
</dbReference>
<accession>A0ABP5YXV4</accession>
<dbReference type="PANTHER" id="PTHR30055">
    <property type="entry name" value="HTH-TYPE TRANSCRIPTIONAL REGULATOR RUTR"/>
    <property type="match status" value="1"/>
</dbReference>
<dbReference type="Pfam" id="PF13977">
    <property type="entry name" value="TetR_C_6"/>
    <property type="match status" value="1"/>
</dbReference>
<dbReference type="Pfam" id="PF00440">
    <property type="entry name" value="TetR_N"/>
    <property type="match status" value="1"/>
</dbReference>
<dbReference type="Gene3D" id="1.10.357.10">
    <property type="entry name" value="Tetracycline Repressor, domain 2"/>
    <property type="match status" value="1"/>
</dbReference>
<feature type="domain" description="HTH tetR-type" evidence="6">
    <location>
        <begin position="8"/>
        <end position="68"/>
    </location>
</feature>
<dbReference type="InterPro" id="IPR009057">
    <property type="entry name" value="Homeodomain-like_sf"/>
</dbReference>
<dbReference type="InterPro" id="IPR001647">
    <property type="entry name" value="HTH_TetR"/>
</dbReference>
<dbReference type="SUPFAM" id="SSF46689">
    <property type="entry name" value="Homeodomain-like"/>
    <property type="match status" value="1"/>
</dbReference>
<comment type="caution">
    <text evidence="7">The sequence shown here is derived from an EMBL/GenBank/DDBJ whole genome shotgun (WGS) entry which is preliminary data.</text>
</comment>
<dbReference type="SUPFAM" id="SSF48498">
    <property type="entry name" value="Tetracyclin repressor-like, C-terminal domain"/>
    <property type="match status" value="1"/>
</dbReference>
<evidence type="ECO:0000256" key="2">
    <source>
        <dbReference type="ARBA" id="ARBA00023015"/>
    </source>
</evidence>
<dbReference type="RefSeq" id="WP_344383356.1">
    <property type="nucleotide sequence ID" value="NZ_BAAATA010000012.1"/>
</dbReference>
<keyword evidence="8" id="KW-1185">Reference proteome</keyword>
<keyword evidence="3 5" id="KW-0238">DNA-binding</keyword>
<dbReference type="PROSITE" id="PS50977">
    <property type="entry name" value="HTH_TETR_2"/>
    <property type="match status" value="1"/>
</dbReference>
<dbReference type="InterPro" id="IPR036271">
    <property type="entry name" value="Tet_transcr_reg_TetR-rel_C_sf"/>
</dbReference>
<organism evidence="7 8">
    <name type="scientific">Streptomyces thermolineatus</name>
    <dbReference type="NCBI Taxonomy" id="44033"/>
    <lineage>
        <taxon>Bacteria</taxon>
        <taxon>Bacillati</taxon>
        <taxon>Actinomycetota</taxon>
        <taxon>Actinomycetes</taxon>
        <taxon>Kitasatosporales</taxon>
        <taxon>Streptomycetaceae</taxon>
        <taxon>Streptomyces</taxon>
    </lineage>
</organism>
<protein>
    <submittedName>
        <fullName evidence="7">TetR/AcrR family transcriptional regulator</fullName>
    </submittedName>
</protein>
<evidence type="ECO:0000256" key="1">
    <source>
        <dbReference type="ARBA" id="ARBA00022491"/>
    </source>
</evidence>
<evidence type="ECO:0000313" key="7">
    <source>
        <dbReference type="EMBL" id="GAA2488655.1"/>
    </source>
</evidence>
<dbReference type="PANTHER" id="PTHR30055:SF228">
    <property type="entry name" value="TRANSCRIPTIONAL REGULATOR-RELATED"/>
    <property type="match status" value="1"/>
</dbReference>
<name>A0ABP5YXV4_9ACTN</name>
<dbReference type="InterPro" id="IPR039538">
    <property type="entry name" value="BetI_C"/>
</dbReference>
<evidence type="ECO:0000256" key="5">
    <source>
        <dbReference type="PROSITE-ProRule" id="PRU00335"/>
    </source>
</evidence>
<keyword evidence="2" id="KW-0805">Transcription regulation</keyword>
<proteinExistence type="predicted"/>
<evidence type="ECO:0000313" key="8">
    <source>
        <dbReference type="Proteomes" id="UP001501358"/>
    </source>
</evidence>
<gene>
    <name evidence="7" type="ORF">GCM10010406_25990</name>
</gene>
<evidence type="ECO:0000259" key="6">
    <source>
        <dbReference type="PROSITE" id="PS50977"/>
    </source>
</evidence>
<feature type="DNA-binding region" description="H-T-H motif" evidence="5">
    <location>
        <begin position="31"/>
        <end position="50"/>
    </location>
</feature>
<dbReference type="Proteomes" id="UP001501358">
    <property type="component" value="Unassembled WGS sequence"/>
</dbReference>
<keyword evidence="4" id="KW-0804">Transcription</keyword>
<reference evidence="8" key="1">
    <citation type="journal article" date="2019" name="Int. J. Syst. Evol. Microbiol.">
        <title>The Global Catalogue of Microorganisms (GCM) 10K type strain sequencing project: providing services to taxonomists for standard genome sequencing and annotation.</title>
        <authorList>
            <consortium name="The Broad Institute Genomics Platform"/>
            <consortium name="The Broad Institute Genome Sequencing Center for Infectious Disease"/>
            <person name="Wu L."/>
            <person name="Ma J."/>
        </authorList>
    </citation>
    <scope>NUCLEOTIDE SEQUENCE [LARGE SCALE GENOMIC DNA]</scope>
    <source>
        <strain evidence="8">JCM 6307</strain>
    </source>
</reference>